<keyword evidence="2" id="KW-0547">Nucleotide-binding</keyword>
<evidence type="ECO:0000313" key="7">
    <source>
        <dbReference type="EMBL" id="RZF62581.1"/>
    </source>
</evidence>
<dbReference type="PANTHER" id="PTHR42855:SF2">
    <property type="entry name" value="DRUG RESISTANCE ABC TRANSPORTER,ATP-BINDING PROTEIN"/>
    <property type="match status" value="1"/>
</dbReference>
<dbReference type="Gene3D" id="3.40.50.300">
    <property type="entry name" value="P-loop containing nucleotide triphosphate hydrolases"/>
    <property type="match status" value="2"/>
</dbReference>
<dbReference type="GO" id="GO:0016887">
    <property type="term" value="F:ATP hydrolysis activity"/>
    <property type="evidence" value="ECO:0007669"/>
    <property type="project" value="InterPro"/>
</dbReference>
<evidence type="ECO:0000256" key="4">
    <source>
        <dbReference type="ARBA" id="ARBA00061551"/>
    </source>
</evidence>
<keyword evidence="1" id="KW-0677">Repeat</keyword>
<accession>A0A4Q6XRL4</accession>
<dbReference type="FunFam" id="3.40.50.300:FF:000011">
    <property type="entry name" value="Putative ABC transporter ATP-binding component"/>
    <property type="match status" value="1"/>
</dbReference>
<dbReference type="SMART" id="SM00382">
    <property type="entry name" value="AAA"/>
    <property type="match status" value="2"/>
</dbReference>
<dbReference type="PANTHER" id="PTHR42855">
    <property type="entry name" value="ABC TRANSPORTER ATP-BINDING SUBUNIT"/>
    <property type="match status" value="1"/>
</dbReference>
<comment type="similarity">
    <text evidence="4">Belongs to the ABC transporter superfamily. ABCF family. YbiT subfamily.</text>
</comment>
<keyword evidence="3 7" id="KW-0067">ATP-binding</keyword>
<protein>
    <recommendedName>
        <fullName evidence="5">Probable ATP-binding protein YbiT</fullName>
    </recommendedName>
</protein>
<dbReference type="InterPro" id="IPR027417">
    <property type="entry name" value="P-loop_NTPase"/>
</dbReference>
<evidence type="ECO:0000256" key="1">
    <source>
        <dbReference type="ARBA" id="ARBA00022737"/>
    </source>
</evidence>
<keyword evidence="8" id="KW-1185">Reference proteome</keyword>
<dbReference type="GO" id="GO:0005524">
    <property type="term" value="F:ATP binding"/>
    <property type="evidence" value="ECO:0007669"/>
    <property type="project" value="UniProtKB-KW"/>
</dbReference>
<comment type="caution">
    <text evidence="7">The sequence shown here is derived from an EMBL/GenBank/DDBJ whole genome shotgun (WGS) entry which is preliminary data.</text>
</comment>
<dbReference type="InterPro" id="IPR032781">
    <property type="entry name" value="ABC_tran_Xtn"/>
</dbReference>
<dbReference type="CDD" id="cd03221">
    <property type="entry name" value="ABCF_EF-3"/>
    <property type="match status" value="2"/>
</dbReference>
<dbReference type="PROSITE" id="PS00211">
    <property type="entry name" value="ABC_TRANSPORTER_1"/>
    <property type="match status" value="2"/>
</dbReference>
<dbReference type="InterPro" id="IPR017871">
    <property type="entry name" value="ABC_transporter-like_CS"/>
</dbReference>
<dbReference type="InterPro" id="IPR003439">
    <property type="entry name" value="ABC_transporter-like_ATP-bd"/>
</dbReference>
<dbReference type="Pfam" id="PF12848">
    <property type="entry name" value="ABC_tran_Xtn"/>
    <property type="match status" value="1"/>
</dbReference>
<evidence type="ECO:0000256" key="5">
    <source>
        <dbReference type="ARBA" id="ARBA00074044"/>
    </source>
</evidence>
<dbReference type="InterPro" id="IPR003593">
    <property type="entry name" value="AAA+_ATPase"/>
</dbReference>
<evidence type="ECO:0000313" key="8">
    <source>
        <dbReference type="Proteomes" id="UP000292855"/>
    </source>
</evidence>
<feature type="domain" description="ABC transporter" evidence="6">
    <location>
        <begin position="2"/>
        <end position="260"/>
    </location>
</feature>
<evidence type="ECO:0000259" key="6">
    <source>
        <dbReference type="PROSITE" id="PS50893"/>
    </source>
</evidence>
<sequence>MIDVNNISVSFGGTTLFSDVSFSINENDKIALMGKNGAGKSTLLKIIAGVGKPTTGHISGPKEAVIAYLPQHLLTEDNMTVFEETSKAFDEVYRMRDELEALNEQLNIRTDYDSDEYMKLIEQVSELSEKFYSIEETNYDAEVEKVLKGLGFERRDFSRQTAEFSGGWRMRIELAKILLKKPDLILLDEPTNHMDIESIEWLEDFLVNSAKAVIVISHDRAFVDHITNRTIEVTMGRIYDYKAKYSHYLQLRQERRQHQLKAYEEQQRFIADTQEFIDRFKGTYSKTLQVQSRVKMLEKLDIIEVDEVDTSALRLKFPPSPRSGQYPVIVEELTKAYGEHVVFEKASMVIERGEKIAFVGRNGEGKSTMIKAIMGEIDYEGSLKVGHNAQIGYFAQNQASLLDEELTVFETIDQIALGDVRVKIKDLLGAFMFSGDDTTKKVKVLSGGEKTRLAMIKLLLEPVNVLILDEPTNHLDMKTKDIIKDALQEFDGTLILVSHDRDFLDGLATKVFEFGNKRVREHFEDIKGFLEYKKMNNLNDIERVG</sequence>
<dbReference type="AlphaFoldDB" id="A0A4Q6XRL4"/>
<organism evidence="7 8">
    <name type="scientific">Sphingobacterium corticibacterium</name>
    <dbReference type="NCBI Taxonomy" id="2484746"/>
    <lineage>
        <taxon>Bacteria</taxon>
        <taxon>Pseudomonadati</taxon>
        <taxon>Bacteroidota</taxon>
        <taxon>Sphingobacteriia</taxon>
        <taxon>Sphingobacteriales</taxon>
        <taxon>Sphingobacteriaceae</taxon>
        <taxon>Sphingobacterium</taxon>
    </lineage>
</organism>
<evidence type="ECO:0000256" key="2">
    <source>
        <dbReference type="ARBA" id="ARBA00022741"/>
    </source>
</evidence>
<dbReference type="FunFam" id="3.40.50.300:FF:000070">
    <property type="entry name" value="Putative ABC transporter ATP-binding component"/>
    <property type="match status" value="1"/>
</dbReference>
<dbReference type="RefSeq" id="WP_130140805.1">
    <property type="nucleotide sequence ID" value="NZ_SGIT01000001.1"/>
</dbReference>
<dbReference type="Proteomes" id="UP000292855">
    <property type="component" value="Unassembled WGS sequence"/>
</dbReference>
<dbReference type="OrthoDB" id="9804035at2"/>
<proteinExistence type="inferred from homology"/>
<dbReference type="InterPro" id="IPR051309">
    <property type="entry name" value="ABCF_ATPase"/>
</dbReference>
<gene>
    <name evidence="7" type="ORF">EWE74_07240</name>
</gene>
<evidence type="ECO:0000256" key="3">
    <source>
        <dbReference type="ARBA" id="ARBA00022840"/>
    </source>
</evidence>
<name>A0A4Q6XRL4_9SPHI</name>
<dbReference type="PROSITE" id="PS50893">
    <property type="entry name" value="ABC_TRANSPORTER_2"/>
    <property type="match status" value="2"/>
</dbReference>
<reference evidence="7 8" key="1">
    <citation type="submission" date="2019-02" db="EMBL/GenBank/DDBJ databases">
        <authorList>
            <person name="Li Y."/>
        </authorList>
    </citation>
    <scope>NUCLEOTIDE SEQUENCE [LARGE SCALE GENOMIC DNA]</scope>
    <source>
        <strain evidence="7 8">30C10-4-7</strain>
    </source>
</reference>
<dbReference type="EMBL" id="SGIT01000001">
    <property type="protein sequence ID" value="RZF62581.1"/>
    <property type="molecule type" value="Genomic_DNA"/>
</dbReference>
<dbReference type="SUPFAM" id="SSF52540">
    <property type="entry name" value="P-loop containing nucleoside triphosphate hydrolases"/>
    <property type="match status" value="2"/>
</dbReference>
<dbReference type="Pfam" id="PF00005">
    <property type="entry name" value="ABC_tran"/>
    <property type="match status" value="2"/>
</dbReference>
<feature type="domain" description="ABC transporter" evidence="6">
    <location>
        <begin position="328"/>
        <end position="541"/>
    </location>
</feature>